<evidence type="ECO:0000313" key="4">
    <source>
        <dbReference type="EMBL" id="KAH9511207.1"/>
    </source>
</evidence>
<feature type="chain" id="PRO_5037426395" description="Peptidase S1 domain-containing protein" evidence="2">
    <location>
        <begin position="30"/>
        <end position="402"/>
    </location>
</feature>
<dbReference type="InterPro" id="IPR043504">
    <property type="entry name" value="Peptidase_S1_PA_chymotrypsin"/>
</dbReference>
<dbReference type="PANTHER" id="PTHR24260">
    <property type="match status" value="1"/>
</dbReference>
<dbReference type="GO" id="GO:0006508">
    <property type="term" value="P:proteolysis"/>
    <property type="evidence" value="ECO:0007669"/>
    <property type="project" value="InterPro"/>
</dbReference>
<evidence type="ECO:0000259" key="3">
    <source>
        <dbReference type="PROSITE" id="PS50240"/>
    </source>
</evidence>
<dbReference type="Gene3D" id="2.40.10.10">
    <property type="entry name" value="Trypsin-like serine proteases"/>
    <property type="match status" value="2"/>
</dbReference>
<keyword evidence="2" id="KW-0732">Signal</keyword>
<dbReference type="PROSITE" id="PS50240">
    <property type="entry name" value="TRYPSIN_DOM"/>
    <property type="match status" value="1"/>
</dbReference>
<proteinExistence type="predicted"/>
<dbReference type="AlphaFoldDB" id="A0A922L1R9"/>
<keyword evidence="5" id="KW-1185">Reference proteome</keyword>
<dbReference type="InterPro" id="IPR009003">
    <property type="entry name" value="Peptidase_S1_PA"/>
</dbReference>
<feature type="signal peptide" evidence="2">
    <location>
        <begin position="1"/>
        <end position="29"/>
    </location>
</feature>
<evidence type="ECO:0000313" key="5">
    <source>
        <dbReference type="Proteomes" id="UP000790347"/>
    </source>
</evidence>
<sequence>MCITKLFCNSFFILLSTLITIANIHKTTATTTTTTIDNERFSSITNNNNKNYNKHCDYPFLAAIIHRTKKYIICTGVVVGKDIEILVEANCVTKIIMNEANYFIYIGHTNWSEHGSLDKESVFDINEIILHPMNYNENGTQQYYGPMDDIAIVKIISSSGRKKFISRALLLSVDTIDVLHDCKYIGWMDNDTKFITIDATIINKYDDCQKYFKDFNPKTMYCLQINNDCKIRNGHFYGPLICSIESHSFKINITLSITSFVIEKCSTLTGISFETENLFISSKLLNFQKWINEKVKKPLYIEPNSFMAITTQTEEIPIYTTTTAIATVITTTMINGNQIKSMTKQPRINQSKNIDNDVGGWKINNTFHYLALDRINWVPCIIFFILMFMTVSIFALLECAFV</sequence>
<dbReference type="Proteomes" id="UP000790347">
    <property type="component" value="Unassembled WGS sequence"/>
</dbReference>
<feature type="domain" description="Peptidase S1" evidence="3">
    <location>
        <begin position="44"/>
        <end position="296"/>
    </location>
</feature>
<dbReference type="SUPFAM" id="SSF50494">
    <property type="entry name" value="Trypsin-like serine proteases"/>
    <property type="match status" value="1"/>
</dbReference>
<evidence type="ECO:0000256" key="2">
    <source>
        <dbReference type="SAM" id="SignalP"/>
    </source>
</evidence>
<reference evidence="4" key="2">
    <citation type="journal article" date="2022" name="Res Sq">
        <title>Comparative Genomics Reveals Insights into the Divergent Evolution of Astigmatic Mites and Household Pest Adaptations.</title>
        <authorList>
            <person name="Xiong Q."/>
            <person name="Wan A.T.-Y."/>
            <person name="Liu X.-Y."/>
            <person name="Fung C.S.-H."/>
            <person name="Xiao X."/>
            <person name="Malainual N."/>
            <person name="Hou J."/>
            <person name="Wang L."/>
            <person name="Wang M."/>
            <person name="Yang K."/>
            <person name="Cui Y."/>
            <person name="Leung E."/>
            <person name="Nong W."/>
            <person name="Shin S.-K."/>
            <person name="Au S."/>
            <person name="Jeong K.Y."/>
            <person name="Chew F.T."/>
            <person name="Hui J."/>
            <person name="Leung T.F."/>
            <person name="Tungtrongchitr A."/>
            <person name="Zhong N."/>
            <person name="Liu Z."/>
            <person name="Tsui S."/>
        </authorList>
    </citation>
    <scope>NUCLEOTIDE SEQUENCE</scope>
    <source>
        <strain evidence="4">Derf</strain>
        <tissue evidence="4">Whole organism</tissue>
    </source>
</reference>
<dbReference type="InterPro" id="IPR051333">
    <property type="entry name" value="CLIP_Serine_Protease"/>
</dbReference>
<gene>
    <name evidence="4" type="ORF">DERF_009678</name>
</gene>
<dbReference type="PANTHER" id="PTHR24260:SF136">
    <property type="entry name" value="GH08193P-RELATED"/>
    <property type="match status" value="1"/>
</dbReference>
<keyword evidence="1" id="KW-1133">Transmembrane helix</keyword>
<feature type="transmembrane region" description="Helical" evidence="1">
    <location>
        <begin position="375"/>
        <end position="397"/>
    </location>
</feature>
<evidence type="ECO:0000256" key="1">
    <source>
        <dbReference type="SAM" id="Phobius"/>
    </source>
</evidence>
<keyword evidence="1" id="KW-0812">Transmembrane</keyword>
<dbReference type="GO" id="GO:0004252">
    <property type="term" value="F:serine-type endopeptidase activity"/>
    <property type="evidence" value="ECO:0007669"/>
    <property type="project" value="InterPro"/>
</dbReference>
<keyword evidence="1" id="KW-0472">Membrane</keyword>
<organism evidence="4 5">
    <name type="scientific">Dermatophagoides farinae</name>
    <name type="common">American house dust mite</name>
    <dbReference type="NCBI Taxonomy" id="6954"/>
    <lineage>
        <taxon>Eukaryota</taxon>
        <taxon>Metazoa</taxon>
        <taxon>Ecdysozoa</taxon>
        <taxon>Arthropoda</taxon>
        <taxon>Chelicerata</taxon>
        <taxon>Arachnida</taxon>
        <taxon>Acari</taxon>
        <taxon>Acariformes</taxon>
        <taxon>Sarcoptiformes</taxon>
        <taxon>Astigmata</taxon>
        <taxon>Psoroptidia</taxon>
        <taxon>Analgoidea</taxon>
        <taxon>Pyroglyphidae</taxon>
        <taxon>Dermatophagoidinae</taxon>
        <taxon>Dermatophagoides</taxon>
    </lineage>
</organism>
<reference evidence="4" key="1">
    <citation type="submission" date="2013-05" db="EMBL/GenBank/DDBJ databases">
        <authorList>
            <person name="Yim A.K.Y."/>
            <person name="Chan T.F."/>
            <person name="Ji K.M."/>
            <person name="Liu X.Y."/>
            <person name="Zhou J.W."/>
            <person name="Li R.Q."/>
            <person name="Yang K.Y."/>
            <person name="Li J."/>
            <person name="Li M."/>
            <person name="Law P.T.W."/>
            <person name="Wu Y.L."/>
            <person name="Cai Z.L."/>
            <person name="Qin H."/>
            <person name="Bao Y."/>
            <person name="Leung R.K.K."/>
            <person name="Ng P.K.S."/>
            <person name="Zou J."/>
            <person name="Zhong X.J."/>
            <person name="Ran P.X."/>
            <person name="Zhong N.S."/>
            <person name="Liu Z.G."/>
            <person name="Tsui S.K.W."/>
        </authorList>
    </citation>
    <scope>NUCLEOTIDE SEQUENCE</scope>
    <source>
        <strain evidence="4">Derf</strain>
        <tissue evidence="4">Whole organism</tissue>
    </source>
</reference>
<name>A0A922L1R9_DERFA</name>
<dbReference type="Pfam" id="PF00089">
    <property type="entry name" value="Trypsin"/>
    <property type="match status" value="1"/>
</dbReference>
<dbReference type="InterPro" id="IPR001254">
    <property type="entry name" value="Trypsin_dom"/>
</dbReference>
<dbReference type="EMBL" id="ASGP02000004">
    <property type="protein sequence ID" value="KAH9511207.1"/>
    <property type="molecule type" value="Genomic_DNA"/>
</dbReference>
<comment type="caution">
    <text evidence="4">The sequence shown here is derived from an EMBL/GenBank/DDBJ whole genome shotgun (WGS) entry which is preliminary data.</text>
</comment>
<accession>A0A922L1R9</accession>
<protein>
    <recommendedName>
        <fullName evidence="3">Peptidase S1 domain-containing protein</fullName>
    </recommendedName>
</protein>